<evidence type="ECO:0000259" key="1">
    <source>
        <dbReference type="PROSITE" id="PS50090"/>
    </source>
</evidence>
<dbReference type="CDD" id="cd00167">
    <property type="entry name" value="SANT"/>
    <property type="match status" value="2"/>
</dbReference>
<evidence type="ECO:0000259" key="2">
    <source>
        <dbReference type="PROSITE" id="PS51294"/>
    </source>
</evidence>
<dbReference type="InterPro" id="IPR017930">
    <property type="entry name" value="Myb_dom"/>
</dbReference>
<dbReference type="Pfam" id="PF13921">
    <property type="entry name" value="Myb_DNA-bind_6"/>
    <property type="match status" value="1"/>
</dbReference>
<dbReference type="GO" id="GO:0000978">
    <property type="term" value="F:RNA polymerase II cis-regulatory region sequence-specific DNA binding"/>
    <property type="evidence" value="ECO:0007669"/>
    <property type="project" value="TreeGrafter"/>
</dbReference>
<evidence type="ECO:0000313" key="3">
    <source>
        <dbReference type="EMBL" id="CAG8560954.1"/>
    </source>
</evidence>
<feature type="non-terminal residue" evidence="3">
    <location>
        <position position="127"/>
    </location>
</feature>
<dbReference type="InterPro" id="IPR009057">
    <property type="entry name" value="Homeodomain-like_sf"/>
</dbReference>
<dbReference type="SUPFAM" id="SSF46689">
    <property type="entry name" value="Homeodomain-like"/>
    <property type="match status" value="1"/>
</dbReference>
<feature type="domain" description="HTH myb-type" evidence="2">
    <location>
        <begin position="34"/>
        <end position="77"/>
    </location>
</feature>
<dbReference type="Gene3D" id="1.10.10.60">
    <property type="entry name" value="Homeodomain-like"/>
    <property type="match status" value="2"/>
</dbReference>
<dbReference type="PANTHER" id="PTHR45614">
    <property type="entry name" value="MYB PROTEIN-RELATED"/>
    <property type="match status" value="1"/>
</dbReference>
<protein>
    <submittedName>
        <fullName evidence="3">716_t:CDS:1</fullName>
    </submittedName>
</protein>
<gene>
    <name evidence="3" type="ORF">POCULU_LOCUS5505</name>
</gene>
<keyword evidence="4" id="KW-1185">Reference proteome</keyword>
<reference evidence="3" key="1">
    <citation type="submission" date="2021-06" db="EMBL/GenBank/DDBJ databases">
        <authorList>
            <person name="Kallberg Y."/>
            <person name="Tangrot J."/>
            <person name="Rosling A."/>
        </authorList>
    </citation>
    <scope>NUCLEOTIDE SEQUENCE</scope>
    <source>
        <strain evidence="3">IA702</strain>
    </source>
</reference>
<dbReference type="PANTHER" id="PTHR45614:SF276">
    <property type="entry name" value="CHROMOSOME UNDETERMINED SCAFFOLD_121, WHOLE GENOME SHOTGUN SEQUENCE"/>
    <property type="match status" value="1"/>
</dbReference>
<organism evidence="3 4">
    <name type="scientific">Paraglomus occultum</name>
    <dbReference type="NCBI Taxonomy" id="144539"/>
    <lineage>
        <taxon>Eukaryota</taxon>
        <taxon>Fungi</taxon>
        <taxon>Fungi incertae sedis</taxon>
        <taxon>Mucoromycota</taxon>
        <taxon>Glomeromycotina</taxon>
        <taxon>Glomeromycetes</taxon>
        <taxon>Paraglomerales</taxon>
        <taxon>Paraglomeraceae</taxon>
        <taxon>Paraglomus</taxon>
    </lineage>
</organism>
<dbReference type="Proteomes" id="UP000789572">
    <property type="component" value="Unassembled WGS sequence"/>
</dbReference>
<sequence length="127" mass="15098">MACTIKKSSTLVDVHGKSPSCRRRWSAKTPLIRQDDRLLRNYYVKYKGSWSRIAKELPGRDNRACYNRWINHANPDVNKQPLEKWEIDILKENYKYYGNQWNLVIKGLKGRTPLQAKNFFYSMRKSS</sequence>
<name>A0A9N9BCH4_9GLOM</name>
<dbReference type="GO" id="GO:0000981">
    <property type="term" value="F:DNA-binding transcription factor activity, RNA polymerase II-specific"/>
    <property type="evidence" value="ECO:0007669"/>
    <property type="project" value="TreeGrafter"/>
</dbReference>
<proteinExistence type="predicted"/>
<evidence type="ECO:0000313" key="4">
    <source>
        <dbReference type="Proteomes" id="UP000789572"/>
    </source>
</evidence>
<dbReference type="EMBL" id="CAJVPJ010000855">
    <property type="protein sequence ID" value="CAG8560954.1"/>
    <property type="molecule type" value="Genomic_DNA"/>
</dbReference>
<dbReference type="PROSITE" id="PS51294">
    <property type="entry name" value="HTH_MYB"/>
    <property type="match status" value="1"/>
</dbReference>
<dbReference type="PROSITE" id="PS50090">
    <property type="entry name" value="MYB_LIKE"/>
    <property type="match status" value="1"/>
</dbReference>
<dbReference type="AlphaFoldDB" id="A0A9N9BCH4"/>
<dbReference type="InterPro" id="IPR050560">
    <property type="entry name" value="MYB_TF"/>
</dbReference>
<dbReference type="SMART" id="SM00717">
    <property type="entry name" value="SANT"/>
    <property type="match status" value="2"/>
</dbReference>
<comment type="caution">
    <text evidence="3">The sequence shown here is derived from an EMBL/GenBank/DDBJ whole genome shotgun (WGS) entry which is preliminary data.</text>
</comment>
<accession>A0A9N9BCH4</accession>
<feature type="domain" description="Myb-like" evidence="1">
    <location>
        <begin position="33"/>
        <end position="73"/>
    </location>
</feature>
<dbReference type="InterPro" id="IPR001005">
    <property type="entry name" value="SANT/Myb"/>
</dbReference>
<dbReference type="OrthoDB" id="2143914at2759"/>
<dbReference type="GO" id="GO:0005634">
    <property type="term" value="C:nucleus"/>
    <property type="evidence" value="ECO:0007669"/>
    <property type="project" value="TreeGrafter"/>
</dbReference>